<dbReference type="GO" id="GO:0005737">
    <property type="term" value="C:cytoplasm"/>
    <property type="evidence" value="ECO:0007669"/>
    <property type="project" value="UniProtKB-SubCell"/>
</dbReference>
<evidence type="ECO:0000256" key="1">
    <source>
        <dbReference type="ARBA" id="ARBA00022705"/>
    </source>
</evidence>
<dbReference type="HAMAP" id="MF_01152">
    <property type="entry name" value="DnaJ"/>
    <property type="match status" value="1"/>
</dbReference>
<dbReference type="GO" id="GO:0031072">
    <property type="term" value="F:heat shock protein binding"/>
    <property type="evidence" value="ECO:0007669"/>
    <property type="project" value="InterPro"/>
</dbReference>
<feature type="domain" description="J" evidence="13">
    <location>
        <begin position="5"/>
        <end position="70"/>
    </location>
</feature>
<dbReference type="InterPro" id="IPR001623">
    <property type="entry name" value="DnaJ_domain"/>
</dbReference>
<dbReference type="PROSITE" id="PS51188">
    <property type="entry name" value="ZF_CR"/>
    <property type="match status" value="1"/>
</dbReference>
<evidence type="ECO:0000256" key="11">
    <source>
        <dbReference type="HAMAP-Rule" id="MF_01152"/>
    </source>
</evidence>
<dbReference type="Gene3D" id="2.10.230.10">
    <property type="entry name" value="Heat shock protein DnaJ, cysteine-rich domain"/>
    <property type="match status" value="1"/>
</dbReference>
<dbReference type="SUPFAM" id="SSF46565">
    <property type="entry name" value="Chaperone J-domain"/>
    <property type="match status" value="1"/>
</dbReference>
<evidence type="ECO:0000256" key="10">
    <source>
        <dbReference type="ARBA" id="ARBA00067609"/>
    </source>
</evidence>
<protein>
    <recommendedName>
        <fullName evidence="10 11">Chaperone protein DnaJ</fullName>
    </recommendedName>
</protein>
<dbReference type="InterPro" id="IPR008971">
    <property type="entry name" value="HSP40/DnaJ_pept-bd"/>
</dbReference>
<comment type="function">
    <text evidence="8 11">Participates actively in the response to hyperosmotic and heat shock by preventing the aggregation of stress-denatured proteins and by disaggregating proteins, also in an autonomous, DnaK-independent fashion. Unfolded proteins bind initially to DnaJ; upon interaction with the DnaJ-bound protein, DnaK hydrolyzes its bound ATP, resulting in the formation of a stable complex. GrpE releases ADP from DnaK; ATP binding to DnaK triggers the release of the substrate protein, thus completing the reaction cycle. Several rounds of ATP-dependent interactions between DnaJ, DnaK and GrpE are required for fully efficient folding. Also involved, together with DnaK and GrpE, in the DNA replication of plasmids through activation of initiation proteins.</text>
</comment>
<name>A0A0F3MFE6_ORITS</name>
<keyword evidence="6 11" id="KW-0346">Stress response</keyword>
<keyword evidence="5 11" id="KW-0862">Zinc</keyword>
<dbReference type="NCBIfam" id="NF008035">
    <property type="entry name" value="PRK10767.1"/>
    <property type="match status" value="1"/>
</dbReference>
<dbReference type="PATRIC" id="fig|1359184.3.peg.28"/>
<dbReference type="NCBIfam" id="TIGR02349">
    <property type="entry name" value="DnaJ_bact"/>
    <property type="match status" value="1"/>
</dbReference>
<feature type="repeat" description="CXXCXGXG motif" evidence="11">
    <location>
        <begin position="190"/>
        <end position="197"/>
    </location>
</feature>
<evidence type="ECO:0000256" key="7">
    <source>
        <dbReference type="ARBA" id="ARBA00023186"/>
    </source>
</evidence>
<dbReference type="PROSITE" id="PS50076">
    <property type="entry name" value="DNAJ_2"/>
    <property type="match status" value="1"/>
</dbReference>
<feature type="binding site" evidence="11">
    <location>
        <position position="151"/>
    </location>
    <ligand>
        <name>Zn(2+)</name>
        <dbReference type="ChEBI" id="CHEBI:29105"/>
        <label>1</label>
    </ligand>
</feature>
<dbReference type="SUPFAM" id="SSF57938">
    <property type="entry name" value="DnaJ/Hsp40 cysteine-rich domain"/>
    <property type="match status" value="1"/>
</dbReference>
<dbReference type="Pfam" id="PF00684">
    <property type="entry name" value="DnaJ_CXXCXGXG"/>
    <property type="match status" value="1"/>
</dbReference>
<dbReference type="PANTHER" id="PTHR43096">
    <property type="entry name" value="DNAJ HOMOLOG 1, MITOCHONDRIAL-RELATED"/>
    <property type="match status" value="1"/>
</dbReference>
<feature type="binding site" evidence="11">
    <location>
        <position position="193"/>
    </location>
    <ligand>
        <name>Zn(2+)</name>
        <dbReference type="ChEBI" id="CHEBI:29105"/>
        <label>2</label>
    </ligand>
</feature>
<keyword evidence="11" id="KW-0963">Cytoplasm</keyword>
<comment type="subcellular location">
    <subcellularLocation>
        <location evidence="11">Cytoplasm</location>
    </subcellularLocation>
</comment>
<feature type="domain" description="CR-type" evidence="14">
    <location>
        <begin position="138"/>
        <end position="216"/>
    </location>
</feature>
<feature type="binding site" evidence="11">
    <location>
        <position position="171"/>
    </location>
    <ligand>
        <name>Zn(2+)</name>
        <dbReference type="ChEBI" id="CHEBI:29105"/>
        <label>2</label>
    </ligand>
</feature>
<dbReference type="AlphaFoldDB" id="A0A0F3MFE6"/>
<evidence type="ECO:0000313" key="18">
    <source>
        <dbReference type="Proteomes" id="UP000244959"/>
    </source>
</evidence>
<keyword evidence="2 11" id="KW-0479">Metal-binding</keyword>
<dbReference type="GO" id="GO:0006260">
    <property type="term" value="P:DNA replication"/>
    <property type="evidence" value="ECO:0007669"/>
    <property type="project" value="UniProtKB-KW"/>
</dbReference>
<feature type="zinc finger region" description="CR-type" evidence="12">
    <location>
        <begin position="138"/>
        <end position="216"/>
    </location>
</feature>
<dbReference type="Proteomes" id="UP000244959">
    <property type="component" value="Chromosome I"/>
</dbReference>
<evidence type="ECO:0000256" key="8">
    <source>
        <dbReference type="ARBA" id="ARBA00053423"/>
    </source>
</evidence>
<dbReference type="FunFam" id="2.60.260.20:FF:000005">
    <property type="entry name" value="Chaperone protein dnaJ 1, mitochondrial"/>
    <property type="match status" value="1"/>
</dbReference>
<keyword evidence="18" id="KW-1185">Reference proteome</keyword>
<feature type="binding site" evidence="11">
    <location>
        <position position="168"/>
    </location>
    <ligand>
        <name>Zn(2+)</name>
        <dbReference type="ChEBI" id="CHEBI:29105"/>
        <label>2</label>
    </ligand>
</feature>
<dbReference type="SUPFAM" id="SSF49493">
    <property type="entry name" value="HSP40/DnaJ peptide-binding domain"/>
    <property type="match status" value="2"/>
</dbReference>
<reference evidence="18" key="2">
    <citation type="submission" date="2018-03" db="EMBL/GenBank/DDBJ databases">
        <authorList>
            <person name="Batty M. E."/>
            <person name="Batty M E."/>
        </authorList>
    </citation>
    <scope>NUCLEOTIDE SEQUENCE [LARGE SCALE GENOMIC DNA]</scope>
    <source>
        <strain evidence="18">Gilliam</strain>
    </source>
</reference>
<evidence type="ECO:0000256" key="3">
    <source>
        <dbReference type="ARBA" id="ARBA00022737"/>
    </source>
</evidence>
<evidence type="ECO:0000256" key="2">
    <source>
        <dbReference type="ARBA" id="ARBA00022723"/>
    </source>
</evidence>
<dbReference type="GO" id="GO:0005524">
    <property type="term" value="F:ATP binding"/>
    <property type="evidence" value="ECO:0007669"/>
    <property type="project" value="InterPro"/>
</dbReference>
<evidence type="ECO:0000313" key="15">
    <source>
        <dbReference type="EMBL" id="KJV54197.1"/>
    </source>
</evidence>
<dbReference type="GO" id="GO:0051082">
    <property type="term" value="F:unfolded protein binding"/>
    <property type="evidence" value="ECO:0007669"/>
    <property type="project" value="UniProtKB-UniRule"/>
</dbReference>
<evidence type="ECO:0000256" key="6">
    <source>
        <dbReference type="ARBA" id="ARBA00023016"/>
    </source>
</evidence>
<feature type="binding site" evidence="11">
    <location>
        <position position="204"/>
    </location>
    <ligand>
        <name>Zn(2+)</name>
        <dbReference type="ChEBI" id="CHEBI:29105"/>
        <label>1</label>
    </ligand>
</feature>
<dbReference type="InterPro" id="IPR036869">
    <property type="entry name" value="J_dom_sf"/>
</dbReference>
<evidence type="ECO:0000313" key="16">
    <source>
        <dbReference type="EMBL" id="SPR13175.1"/>
    </source>
</evidence>
<dbReference type="EMBL" id="LANO01000001">
    <property type="protein sequence ID" value="KJV54197.1"/>
    <property type="molecule type" value="Genomic_DNA"/>
</dbReference>
<dbReference type="InterPro" id="IPR012724">
    <property type="entry name" value="DnaJ"/>
</dbReference>
<dbReference type="SMART" id="SM00271">
    <property type="entry name" value="DnaJ"/>
    <property type="match status" value="1"/>
</dbReference>
<dbReference type="RefSeq" id="WP_047220058.1">
    <property type="nucleotide sequence ID" value="NZ_LS398551.1"/>
</dbReference>
<feature type="repeat" description="CXXCXGXG motif" evidence="11">
    <location>
        <begin position="204"/>
        <end position="211"/>
    </location>
</feature>
<dbReference type="CDD" id="cd06257">
    <property type="entry name" value="DnaJ"/>
    <property type="match status" value="1"/>
</dbReference>
<dbReference type="Proteomes" id="UP000033769">
    <property type="component" value="Unassembled WGS sequence"/>
</dbReference>
<keyword evidence="7 11" id="KW-0143">Chaperone</keyword>
<dbReference type="CDD" id="cd10747">
    <property type="entry name" value="DnaJ_C"/>
    <property type="match status" value="1"/>
</dbReference>
<evidence type="ECO:0000256" key="12">
    <source>
        <dbReference type="PROSITE-ProRule" id="PRU00546"/>
    </source>
</evidence>
<feature type="repeat" description="CXXCXGXG motif" evidence="11">
    <location>
        <begin position="151"/>
        <end position="158"/>
    </location>
</feature>
<dbReference type="GO" id="GO:0008270">
    <property type="term" value="F:zinc ion binding"/>
    <property type="evidence" value="ECO:0007669"/>
    <property type="project" value="UniProtKB-UniRule"/>
</dbReference>
<keyword evidence="4 11" id="KW-0863">Zinc-finger</keyword>
<dbReference type="GO" id="GO:0009408">
    <property type="term" value="P:response to heat"/>
    <property type="evidence" value="ECO:0007669"/>
    <property type="project" value="InterPro"/>
</dbReference>
<dbReference type="InterPro" id="IPR002939">
    <property type="entry name" value="DnaJ_C"/>
</dbReference>
<feature type="binding site" evidence="11">
    <location>
        <position position="154"/>
    </location>
    <ligand>
        <name>Zn(2+)</name>
        <dbReference type="ChEBI" id="CHEBI:29105"/>
        <label>1</label>
    </ligand>
</feature>
<proteinExistence type="inferred from homology"/>
<accession>A0A0F3MFE6</accession>
<dbReference type="FunFam" id="1.10.287.110:FF:000034">
    <property type="entry name" value="Chaperone protein DnaJ"/>
    <property type="match status" value="1"/>
</dbReference>
<dbReference type="FunFam" id="2.10.230.10:FF:000002">
    <property type="entry name" value="Molecular chaperone DnaJ"/>
    <property type="match status" value="1"/>
</dbReference>
<evidence type="ECO:0000313" key="17">
    <source>
        <dbReference type="Proteomes" id="UP000033769"/>
    </source>
</evidence>
<comment type="similarity">
    <text evidence="9 11">Belongs to the DnaJ family.</text>
</comment>
<feature type="binding site" evidence="11">
    <location>
        <position position="207"/>
    </location>
    <ligand>
        <name>Zn(2+)</name>
        <dbReference type="ChEBI" id="CHEBI:29105"/>
        <label>1</label>
    </ligand>
</feature>
<evidence type="ECO:0000256" key="5">
    <source>
        <dbReference type="ARBA" id="ARBA00022833"/>
    </source>
</evidence>
<evidence type="ECO:0000259" key="13">
    <source>
        <dbReference type="PROSITE" id="PS50076"/>
    </source>
</evidence>
<evidence type="ECO:0000256" key="9">
    <source>
        <dbReference type="ARBA" id="ARBA00061004"/>
    </source>
</evidence>
<reference evidence="15 17" key="1">
    <citation type="submission" date="2015-02" db="EMBL/GenBank/DDBJ databases">
        <title>Genome Sequencing of Rickettsiales.</title>
        <authorList>
            <person name="Daugherty S.C."/>
            <person name="Su Q."/>
            <person name="Abolude K."/>
            <person name="Beier-Sexton M."/>
            <person name="Carlyon J.A."/>
            <person name="Carter R."/>
            <person name="Day N.P."/>
            <person name="Dumler S.J."/>
            <person name="Dyachenko V."/>
            <person name="Godinez A."/>
            <person name="Kurtti T.J."/>
            <person name="Lichay M."/>
            <person name="Mullins K.E."/>
            <person name="Ott S."/>
            <person name="Pappas-Brown V."/>
            <person name="Paris D.H."/>
            <person name="Patel P."/>
            <person name="Richards A.L."/>
            <person name="Sadzewicz L."/>
            <person name="Sears K."/>
            <person name="Seidman D."/>
            <person name="Sengamalay N."/>
            <person name="Stenos J."/>
            <person name="Tallon L.J."/>
            <person name="Vincent G."/>
            <person name="Fraser C.M."/>
            <person name="Munderloh U."/>
            <person name="Dunning-Hotopp J.C."/>
        </authorList>
    </citation>
    <scope>NUCLEOTIDE SEQUENCE [LARGE SCALE GENOMIC DNA]</scope>
    <source>
        <strain evidence="15 17">Gilliam</strain>
    </source>
</reference>
<dbReference type="Gene3D" id="1.10.287.110">
    <property type="entry name" value="DnaJ domain"/>
    <property type="match status" value="1"/>
</dbReference>
<organism evidence="15 17">
    <name type="scientific">Orientia tsutsugamushi str. Gilliam</name>
    <dbReference type="NCBI Taxonomy" id="1359184"/>
    <lineage>
        <taxon>Bacteria</taxon>
        <taxon>Pseudomonadati</taxon>
        <taxon>Pseudomonadota</taxon>
        <taxon>Alphaproteobacteria</taxon>
        <taxon>Rickettsiales</taxon>
        <taxon>Rickettsiaceae</taxon>
        <taxon>Rickettsieae</taxon>
        <taxon>Orientia</taxon>
    </lineage>
</organism>
<comment type="subunit">
    <text evidence="11">Homodimer.</text>
</comment>
<dbReference type="Pfam" id="PF00226">
    <property type="entry name" value="DnaJ"/>
    <property type="match status" value="1"/>
</dbReference>
<reference evidence="16" key="3">
    <citation type="submission" date="2018-03" db="EMBL/GenBank/DDBJ databases">
        <authorList>
            <person name="Keele B.F."/>
        </authorList>
    </citation>
    <scope>NUCLEOTIDE SEQUENCE [LARGE SCALE GENOMIC DNA]</scope>
    <source>
        <strain evidence="16">Gilliam</strain>
    </source>
</reference>
<comment type="domain">
    <text evidence="11">The J domain is necessary and sufficient to stimulate DnaK ATPase activity. Zinc center 1 plays an important role in the autonomous, DnaK-independent chaperone activity of DnaJ. Zinc center 2 is essential for interaction with DnaK and for DnaJ activity.</text>
</comment>
<dbReference type="EMBL" id="LS398551">
    <property type="protein sequence ID" value="SPR13175.1"/>
    <property type="molecule type" value="Genomic_DNA"/>
</dbReference>
<dbReference type="Gene3D" id="2.60.260.20">
    <property type="entry name" value="Urease metallochaperone UreE, N-terminal domain"/>
    <property type="match status" value="2"/>
</dbReference>
<evidence type="ECO:0000259" key="14">
    <source>
        <dbReference type="PROSITE" id="PS51188"/>
    </source>
</evidence>
<evidence type="ECO:0000256" key="4">
    <source>
        <dbReference type="ARBA" id="ARBA00022771"/>
    </source>
</evidence>
<comment type="cofactor">
    <cofactor evidence="11">
        <name>Zn(2+)</name>
        <dbReference type="ChEBI" id="CHEBI:29105"/>
    </cofactor>
    <text evidence="11">Binds 2 Zn(2+) ions per monomer.</text>
</comment>
<dbReference type="PRINTS" id="PR00625">
    <property type="entry name" value="JDOMAIN"/>
</dbReference>
<dbReference type="PANTHER" id="PTHR43096:SF52">
    <property type="entry name" value="DNAJ HOMOLOG 1, MITOCHONDRIAL-RELATED"/>
    <property type="match status" value="1"/>
</dbReference>
<dbReference type="InterPro" id="IPR001305">
    <property type="entry name" value="HSP_DnaJ_Cys-rich_dom"/>
</dbReference>
<keyword evidence="1 11" id="KW-0235">DNA replication</keyword>
<keyword evidence="3 11" id="KW-0677">Repeat</keyword>
<feature type="binding site" evidence="11">
    <location>
        <position position="190"/>
    </location>
    <ligand>
        <name>Zn(2+)</name>
        <dbReference type="ChEBI" id="CHEBI:29105"/>
        <label>2</label>
    </ligand>
</feature>
<gene>
    <name evidence="11 15" type="primary">dnaJ</name>
    <name evidence="16" type="ORF">GILLIAM_02712</name>
    <name evidence="15" type="ORF">OTSGILL_0023</name>
</gene>
<dbReference type="GO" id="GO:0042026">
    <property type="term" value="P:protein refolding"/>
    <property type="evidence" value="ECO:0007669"/>
    <property type="project" value="TreeGrafter"/>
</dbReference>
<sequence>MSELDYYQVLGVSRTASQEEIKRAYRKLVLKYHPDHNPGDKNAEQKIKNINEAYDILKDEKKRSAYDQLGHQAFKNSGGGNYQQHHGFTGGIDPNDIFENIFGDFMGARRSSKTAFSKKAGANLKYDISLTLEEAFYGVTKIISFKTALTCDACTGKGSLDNNSTSSCPTCRGSGVTRSQQGFFFFENTCQTCRGAGHVIKNPCTKCYGEGRYINTRNLEVKIPAGVKEGSRIKLTGEGEAGSRGGKTGDLYVCITLIPHNTFSVDGNDLHCQLDINCTTAALGGEVEVTDITGSKLKLKIPAGTQNNHKLKLSGKGMQILHSDRCGNMIVHVNIKVPKSLTKSQRELMIKLDKELNEASEEGFLSKVRNFWTSGSE</sequence>
<dbReference type="Pfam" id="PF01556">
    <property type="entry name" value="DnaJ_C"/>
    <property type="match status" value="1"/>
</dbReference>
<feature type="repeat" description="CXXCXGXG motif" evidence="11">
    <location>
        <begin position="168"/>
        <end position="175"/>
    </location>
</feature>
<dbReference type="InterPro" id="IPR036410">
    <property type="entry name" value="HSP_DnaJ_Cys-rich_dom_sf"/>
</dbReference>